<evidence type="ECO:0000313" key="3">
    <source>
        <dbReference type="Proteomes" id="UP000295741"/>
    </source>
</evidence>
<dbReference type="AlphaFoldDB" id="A0A4R6ISD9"/>
<gene>
    <name evidence="2" type="ORF">BC659_2931</name>
</gene>
<accession>A0A4R6ISD9</accession>
<feature type="signal peptide" evidence="1">
    <location>
        <begin position="1"/>
        <end position="23"/>
    </location>
</feature>
<comment type="caution">
    <text evidence="2">The sequence shown here is derived from an EMBL/GenBank/DDBJ whole genome shotgun (WGS) entry which is preliminary data.</text>
</comment>
<dbReference type="EMBL" id="SNWP01000013">
    <property type="protein sequence ID" value="TDO25390.1"/>
    <property type="molecule type" value="Genomic_DNA"/>
</dbReference>
<name>A0A4R6ISD9_9BACT</name>
<feature type="chain" id="PRO_5020569129" evidence="1">
    <location>
        <begin position="24"/>
        <end position="135"/>
    </location>
</feature>
<keyword evidence="3" id="KW-1185">Reference proteome</keyword>
<dbReference type="RefSeq" id="WP_133475502.1">
    <property type="nucleotide sequence ID" value="NZ_SNWP01000013.1"/>
</dbReference>
<organism evidence="2 3">
    <name type="scientific">Sediminibacterium goheungense</name>
    <dbReference type="NCBI Taxonomy" id="1086393"/>
    <lineage>
        <taxon>Bacteria</taxon>
        <taxon>Pseudomonadati</taxon>
        <taxon>Bacteroidota</taxon>
        <taxon>Chitinophagia</taxon>
        <taxon>Chitinophagales</taxon>
        <taxon>Chitinophagaceae</taxon>
        <taxon>Sediminibacterium</taxon>
    </lineage>
</organism>
<keyword evidence="1" id="KW-0732">Signal</keyword>
<dbReference type="OrthoDB" id="671152at2"/>
<evidence type="ECO:0000313" key="2">
    <source>
        <dbReference type="EMBL" id="TDO25390.1"/>
    </source>
</evidence>
<sequence>MTEFFKKLIVVLLLMGFANMVTARPGCHFSSGSLADDAGQLRFNKTESFTVLEYVLESVHGLQDNIPNNEESGAHYSIFRVTGKTALPRVVVAIQREKMLPSPSHTLTHTGAFNRFYPSPELGHFHGFLFRLTPF</sequence>
<proteinExistence type="predicted"/>
<dbReference type="Proteomes" id="UP000295741">
    <property type="component" value="Unassembled WGS sequence"/>
</dbReference>
<evidence type="ECO:0000256" key="1">
    <source>
        <dbReference type="SAM" id="SignalP"/>
    </source>
</evidence>
<reference evidence="2 3" key="1">
    <citation type="submission" date="2019-03" db="EMBL/GenBank/DDBJ databases">
        <title>Genomic Encyclopedia of Archaeal and Bacterial Type Strains, Phase II (KMG-II): from individual species to whole genera.</title>
        <authorList>
            <person name="Goeker M."/>
        </authorList>
    </citation>
    <scope>NUCLEOTIDE SEQUENCE [LARGE SCALE GENOMIC DNA]</scope>
    <source>
        <strain evidence="2 3">DSM 28323</strain>
    </source>
</reference>
<protein>
    <submittedName>
        <fullName evidence="2">Uncharacterized protein</fullName>
    </submittedName>
</protein>